<evidence type="ECO:0000313" key="1">
    <source>
        <dbReference type="EMBL" id="MBB1252751.1"/>
    </source>
</evidence>
<dbReference type="SUPFAM" id="SSF75169">
    <property type="entry name" value="DsrEFH-like"/>
    <property type="match status" value="1"/>
</dbReference>
<dbReference type="RefSeq" id="WP_181353599.1">
    <property type="nucleotide sequence ID" value="NZ_JABJWZ010000026.1"/>
</dbReference>
<dbReference type="EMBL" id="JABJWZ010000026">
    <property type="protein sequence ID" value="MBB1252751.1"/>
    <property type="molecule type" value="Genomic_DNA"/>
</dbReference>
<sequence length="125" mass="13205">MNAAPGADSGVAGTADDRPPQVVLIESQGWCAPVDAGLRRDAVVQARAGRAVLMYLIEDACVLARPGSDAALDELRQAGGRLLVDRFSLEQRGLAGIPLPPGARVADMDELAELVVRPDIQVVWH</sequence>
<comment type="caution">
    <text evidence="1">The sequence shown here is derived from an EMBL/GenBank/DDBJ whole genome shotgun (WGS) entry which is preliminary data.</text>
</comment>
<accession>A0A7W3WI05</accession>
<proteinExistence type="predicted"/>
<dbReference type="AlphaFoldDB" id="A0A7W3WI05"/>
<dbReference type="Gene3D" id="3.40.1260.10">
    <property type="entry name" value="DsrEFH-like"/>
    <property type="match status" value="1"/>
</dbReference>
<evidence type="ECO:0000313" key="2">
    <source>
        <dbReference type="Proteomes" id="UP000525686"/>
    </source>
</evidence>
<dbReference type="InterPro" id="IPR027396">
    <property type="entry name" value="DsrEFH-like"/>
</dbReference>
<reference evidence="2" key="1">
    <citation type="submission" date="2020-05" db="EMBL/GenBank/DDBJ databases">
        <title>Classification of alakaliphilic streptomycetes isolated from an alkaline soil next to Lonar Crater, India and a proposal for the recognition of Streptomyces alkaliterrae sp. nov.</title>
        <authorList>
            <person name="Golinska P."/>
        </authorList>
    </citation>
    <scope>NUCLEOTIDE SEQUENCE [LARGE SCALE GENOMIC DNA]</scope>
    <source>
        <strain evidence="2">OF3</strain>
    </source>
</reference>
<protein>
    <recommendedName>
        <fullName evidence="3">Sulfur reduction protein DsrE</fullName>
    </recommendedName>
</protein>
<dbReference type="Proteomes" id="UP000525686">
    <property type="component" value="Unassembled WGS sequence"/>
</dbReference>
<gene>
    <name evidence="1" type="ORF">H3146_05140</name>
</gene>
<evidence type="ECO:0008006" key="3">
    <source>
        <dbReference type="Google" id="ProtNLM"/>
    </source>
</evidence>
<organism evidence="1 2">
    <name type="scientific">Streptomyces alkaliterrae</name>
    <dbReference type="NCBI Taxonomy" id="2213162"/>
    <lineage>
        <taxon>Bacteria</taxon>
        <taxon>Bacillati</taxon>
        <taxon>Actinomycetota</taxon>
        <taxon>Actinomycetes</taxon>
        <taxon>Kitasatosporales</taxon>
        <taxon>Streptomycetaceae</taxon>
        <taxon>Streptomyces</taxon>
    </lineage>
</organism>
<name>A0A7W3WI05_9ACTN</name>